<feature type="transmembrane region" description="Helical" evidence="2">
    <location>
        <begin position="200"/>
        <end position="221"/>
    </location>
</feature>
<keyword evidence="4" id="KW-0645">Protease</keyword>
<protein>
    <submittedName>
        <fullName evidence="4">Flp pilus assembly protein protease CpaA</fullName>
    </submittedName>
</protein>
<proteinExistence type="inferred from homology"/>
<feature type="domain" description="Prepilin type IV endopeptidase peptidase" evidence="3">
    <location>
        <begin position="76"/>
        <end position="182"/>
    </location>
</feature>
<keyword evidence="2" id="KW-0472">Membrane</keyword>
<organism evidence="4 5">
    <name type="scientific">Sedimentibacter saalensis</name>
    <dbReference type="NCBI Taxonomy" id="130788"/>
    <lineage>
        <taxon>Bacteria</taxon>
        <taxon>Bacillati</taxon>
        <taxon>Bacillota</taxon>
        <taxon>Tissierellia</taxon>
        <taxon>Sedimentibacter</taxon>
    </lineage>
</organism>
<sequence>MHIKVGIAYGMLGICLGWLSYNVSQRLMKRKKGEEYKINEGLAIKICFYLINGVIWFLSGLFIDNVLNALLINFQITLGIVIAYIDIRIRIIPNELVLTIIIVGIIFQTIFYGMYGLIGSIMSMIFIMIVFTALANFMGMGKVGAGDVKLAGAIGFALGYPLVSTAMGIMAIVLLSYILVGLAIRKIKLTTMLPLAPFLVSGYIFSLLSLVFDLGFVLKIWY</sequence>
<feature type="transmembrane region" description="Helical" evidence="2">
    <location>
        <begin position="96"/>
        <end position="115"/>
    </location>
</feature>
<accession>A0A562J1G1</accession>
<feature type="transmembrane region" description="Helical" evidence="2">
    <location>
        <begin position="42"/>
        <end position="63"/>
    </location>
</feature>
<dbReference type="GO" id="GO:0006465">
    <property type="term" value="P:signal peptide processing"/>
    <property type="evidence" value="ECO:0007669"/>
    <property type="project" value="TreeGrafter"/>
</dbReference>
<keyword evidence="4" id="KW-0378">Hydrolase</keyword>
<keyword evidence="2" id="KW-1133">Transmembrane helix</keyword>
<evidence type="ECO:0000313" key="4">
    <source>
        <dbReference type="EMBL" id="TWH77026.1"/>
    </source>
</evidence>
<keyword evidence="5" id="KW-1185">Reference proteome</keyword>
<evidence type="ECO:0000256" key="2">
    <source>
        <dbReference type="SAM" id="Phobius"/>
    </source>
</evidence>
<dbReference type="Pfam" id="PF01478">
    <property type="entry name" value="Peptidase_A24"/>
    <property type="match status" value="1"/>
</dbReference>
<dbReference type="InterPro" id="IPR000045">
    <property type="entry name" value="Prepilin_IV_endopep_pep"/>
</dbReference>
<dbReference type="PANTHER" id="PTHR30487">
    <property type="entry name" value="TYPE 4 PREPILIN-LIKE PROTEINS LEADER PEPTIDE-PROCESSING ENZYME"/>
    <property type="match status" value="1"/>
</dbReference>
<comment type="similarity">
    <text evidence="1">Belongs to the peptidase A24 family.</text>
</comment>
<dbReference type="AlphaFoldDB" id="A0A562J1G1"/>
<evidence type="ECO:0000313" key="5">
    <source>
        <dbReference type="Proteomes" id="UP000315343"/>
    </source>
</evidence>
<reference evidence="4 5" key="1">
    <citation type="submission" date="2019-07" db="EMBL/GenBank/DDBJ databases">
        <title>Genomic Encyclopedia of Type Strains, Phase I: the one thousand microbial genomes (KMG-I) project.</title>
        <authorList>
            <person name="Kyrpides N."/>
        </authorList>
    </citation>
    <scope>NUCLEOTIDE SEQUENCE [LARGE SCALE GENOMIC DNA]</scope>
    <source>
        <strain evidence="4 5">DSM 13558</strain>
    </source>
</reference>
<feature type="transmembrane region" description="Helical" evidence="2">
    <location>
        <begin position="121"/>
        <end position="138"/>
    </location>
</feature>
<gene>
    <name evidence="4" type="ORF">LY60_03502</name>
</gene>
<dbReference type="PANTHER" id="PTHR30487:SF0">
    <property type="entry name" value="PREPILIN LEADER PEPTIDASE_N-METHYLTRANSFERASE-RELATED"/>
    <property type="match status" value="1"/>
</dbReference>
<name>A0A562J1G1_9FIRM</name>
<feature type="transmembrane region" description="Helical" evidence="2">
    <location>
        <begin position="6"/>
        <end position="21"/>
    </location>
</feature>
<feature type="transmembrane region" description="Helical" evidence="2">
    <location>
        <begin position="69"/>
        <end position="87"/>
    </location>
</feature>
<evidence type="ECO:0000256" key="1">
    <source>
        <dbReference type="ARBA" id="ARBA00005801"/>
    </source>
</evidence>
<evidence type="ECO:0000259" key="3">
    <source>
        <dbReference type="Pfam" id="PF01478"/>
    </source>
</evidence>
<dbReference type="Proteomes" id="UP000315343">
    <property type="component" value="Unassembled WGS sequence"/>
</dbReference>
<dbReference type="InterPro" id="IPR050882">
    <property type="entry name" value="Prepilin_peptidase/N-MTase"/>
</dbReference>
<comment type="caution">
    <text evidence="4">The sequence shown here is derived from an EMBL/GenBank/DDBJ whole genome shotgun (WGS) entry which is preliminary data.</text>
</comment>
<dbReference type="EMBL" id="VLKH01000014">
    <property type="protein sequence ID" value="TWH77026.1"/>
    <property type="molecule type" value="Genomic_DNA"/>
</dbReference>
<dbReference type="OrthoDB" id="9789291at2"/>
<feature type="transmembrane region" description="Helical" evidence="2">
    <location>
        <begin position="150"/>
        <end position="180"/>
    </location>
</feature>
<dbReference type="Gene3D" id="1.20.120.1220">
    <property type="match status" value="1"/>
</dbReference>
<keyword evidence="2" id="KW-0812">Transmembrane</keyword>
<dbReference type="RefSeq" id="WP_145086727.1">
    <property type="nucleotide sequence ID" value="NZ_VLKH01000014.1"/>
</dbReference>
<dbReference type="GO" id="GO:0005886">
    <property type="term" value="C:plasma membrane"/>
    <property type="evidence" value="ECO:0007669"/>
    <property type="project" value="TreeGrafter"/>
</dbReference>
<dbReference type="GO" id="GO:0004190">
    <property type="term" value="F:aspartic-type endopeptidase activity"/>
    <property type="evidence" value="ECO:0007669"/>
    <property type="project" value="InterPro"/>
</dbReference>